<evidence type="ECO:0000313" key="2">
    <source>
        <dbReference type="EMBL" id="SUA02647.1"/>
    </source>
</evidence>
<dbReference type="Proteomes" id="UP000255389">
    <property type="component" value="Unassembled WGS sequence"/>
</dbReference>
<keyword evidence="1" id="KW-1133">Transmembrane helix</keyword>
<feature type="transmembrane region" description="Helical" evidence="1">
    <location>
        <begin position="110"/>
        <end position="128"/>
    </location>
</feature>
<dbReference type="EMBL" id="UGQY01000004">
    <property type="protein sequence ID" value="SUA02647.1"/>
    <property type="molecule type" value="Genomic_DNA"/>
</dbReference>
<feature type="transmembrane region" description="Helical" evidence="1">
    <location>
        <begin position="148"/>
        <end position="168"/>
    </location>
</feature>
<evidence type="ECO:0000313" key="3">
    <source>
        <dbReference type="Proteomes" id="UP000255389"/>
    </source>
</evidence>
<sequence length="264" mass="27904">MEKHVIWRGVLAGALAGVFAFVWSKIFIEPIVGRAIDFEDGTAAAHEAMSVAHGGHSHGEDGGELFSRGIQSNIGMGLGVLLFSVAMGALFAVVFCVAYGRLNNLSARTLSVLIAGGMLISLWIVPSLKYPPNPPATSLDETITQRALLYLLMVGLSALFMVSAAYLGHQLAPKLGAWNATLAAGGAYIVAVALLMLILPTINETPGPIEDDGHIVFPGFPAVDLYEFRLYALGTQVIIWTTIGLVGATMLSRLLDGKRESVAA</sequence>
<evidence type="ECO:0000256" key="1">
    <source>
        <dbReference type="SAM" id="Phobius"/>
    </source>
</evidence>
<accession>A0A378UYJ8</accession>
<name>A0A378UYJ8_MYCFO</name>
<organism evidence="2 3">
    <name type="scientific">Mycolicibacterium fortuitum</name>
    <name type="common">Mycobacterium fortuitum</name>
    <dbReference type="NCBI Taxonomy" id="1766"/>
    <lineage>
        <taxon>Bacteria</taxon>
        <taxon>Bacillati</taxon>
        <taxon>Actinomycetota</taxon>
        <taxon>Actinomycetes</taxon>
        <taxon>Mycobacteriales</taxon>
        <taxon>Mycobacteriaceae</taxon>
        <taxon>Mycolicibacterium</taxon>
    </lineage>
</organism>
<feature type="transmembrane region" description="Helical" evidence="1">
    <location>
        <begin position="230"/>
        <end position="251"/>
    </location>
</feature>
<dbReference type="AlphaFoldDB" id="A0A378UYJ8"/>
<dbReference type="InterPro" id="IPR012666">
    <property type="entry name" value="CbtA_put"/>
</dbReference>
<gene>
    <name evidence="2" type="ORF">NCTC1542_04116</name>
</gene>
<protein>
    <submittedName>
        <fullName evidence="2">Putative cobalt transporter subunit (CbtA)</fullName>
    </submittedName>
</protein>
<dbReference type="RefSeq" id="WP_064912251.1">
    <property type="nucleotide sequence ID" value="NZ_LZIW01000037.1"/>
</dbReference>
<dbReference type="Pfam" id="PF09490">
    <property type="entry name" value="CbtA"/>
    <property type="match status" value="1"/>
</dbReference>
<feature type="transmembrane region" description="Helical" evidence="1">
    <location>
        <begin position="5"/>
        <end position="23"/>
    </location>
</feature>
<keyword evidence="1" id="KW-0812">Transmembrane</keyword>
<feature type="transmembrane region" description="Helical" evidence="1">
    <location>
        <begin position="74"/>
        <end position="98"/>
    </location>
</feature>
<reference evidence="2 3" key="1">
    <citation type="submission" date="2018-06" db="EMBL/GenBank/DDBJ databases">
        <authorList>
            <consortium name="Pathogen Informatics"/>
            <person name="Doyle S."/>
        </authorList>
    </citation>
    <scope>NUCLEOTIDE SEQUENCE [LARGE SCALE GENOMIC DNA]</scope>
    <source>
        <strain evidence="2 3">NCTC1542</strain>
    </source>
</reference>
<proteinExistence type="predicted"/>
<feature type="transmembrane region" description="Helical" evidence="1">
    <location>
        <begin position="180"/>
        <end position="202"/>
    </location>
</feature>
<keyword evidence="1" id="KW-0472">Membrane</keyword>